<accession>A0A401UTX7</accession>
<evidence type="ECO:0000256" key="3">
    <source>
        <dbReference type="ARBA" id="ARBA00012438"/>
    </source>
</evidence>
<keyword evidence="8" id="KW-1133">Transmembrane helix</keyword>
<evidence type="ECO:0000256" key="1">
    <source>
        <dbReference type="ARBA" id="ARBA00000085"/>
    </source>
</evidence>
<dbReference type="InterPro" id="IPR036890">
    <property type="entry name" value="HATPase_C_sf"/>
</dbReference>
<dbReference type="SMART" id="SM00388">
    <property type="entry name" value="HisKA"/>
    <property type="match status" value="1"/>
</dbReference>
<dbReference type="InterPro" id="IPR003594">
    <property type="entry name" value="HATPase_dom"/>
</dbReference>
<evidence type="ECO:0000256" key="5">
    <source>
        <dbReference type="ARBA" id="ARBA00022679"/>
    </source>
</evidence>
<gene>
    <name evidence="12" type="ORF">Ctaglu_45890</name>
</gene>
<dbReference type="GO" id="GO:0005886">
    <property type="term" value="C:plasma membrane"/>
    <property type="evidence" value="ECO:0007669"/>
    <property type="project" value="UniProtKB-SubCell"/>
</dbReference>
<organism evidence="12 13">
    <name type="scientific">Clostridium tagluense</name>
    <dbReference type="NCBI Taxonomy" id="360422"/>
    <lineage>
        <taxon>Bacteria</taxon>
        <taxon>Bacillati</taxon>
        <taxon>Bacillota</taxon>
        <taxon>Clostridia</taxon>
        <taxon>Eubacteriales</taxon>
        <taxon>Clostridiaceae</taxon>
        <taxon>Clostridium</taxon>
    </lineage>
</organism>
<reference evidence="12 13" key="1">
    <citation type="submission" date="2018-11" db="EMBL/GenBank/DDBJ databases">
        <title>Genome sequencing and assembly of Clostridium tagluense strain A121.</title>
        <authorList>
            <person name="Murakami T."/>
            <person name="Segawa T."/>
            <person name="Shcherbakova V.A."/>
            <person name="Mori H."/>
            <person name="Yoshimura Y."/>
        </authorList>
    </citation>
    <scope>NUCLEOTIDE SEQUENCE [LARGE SCALE GENOMIC DNA]</scope>
    <source>
        <strain evidence="12 13">A121</strain>
    </source>
</reference>
<sequence>MFILYLIFEYIKNKRYYDVIKYIIENQEENIINSLPKSLNYEQKLYGELLMKVNEEFNLKINELYEAKKENVDFINSWVHEIKTPISACRLVIENSVYKSKEETLSNLEDEIDHIENYVEQALYYSRLDSFSKDYLINEINMHSLIMGVVKKHAKEFIGKKIKIEINDLEFTIDSDKKWLFFILDQILSNSLKYTGSNGLIKISGILNFSGKQLIIEDNGIGIKAEDIQRVFDKGFTGYNGREDFKATGMGLYLSKSLSTKLGHRITIESKPSEFTRVTVHFPKLIDYYRVTS</sequence>
<keyword evidence="10" id="KW-0472">Membrane</keyword>
<evidence type="ECO:0000256" key="9">
    <source>
        <dbReference type="ARBA" id="ARBA00023012"/>
    </source>
</evidence>
<proteinExistence type="predicted"/>
<evidence type="ECO:0000313" key="13">
    <source>
        <dbReference type="Proteomes" id="UP000287872"/>
    </source>
</evidence>
<dbReference type="PANTHER" id="PTHR45453">
    <property type="entry name" value="PHOSPHATE REGULON SENSOR PROTEIN PHOR"/>
    <property type="match status" value="1"/>
</dbReference>
<keyword evidence="4" id="KW-1003">Cell membrane</keyword>
<dbReference type="EMBL" id="BHYK01000048">
    <property type="protein sequence ID" value="GCD12966.1"/>
    <property type="molecule type" value="Genomic_DNA"/>
</dbReference>
<comment type="subcellular location">
    <subcellularLocation>
        <location evidence="2">Cell membrane</location>
        <topology evidence="2">Multi-pass membrane protein</topology>
    </subcellularLocation>
</comment>
<dbReference type="GO" id="GO:0000155">
    <property type="term" value="F:phosphorelay sensor kinase activity"/>
    <property type="evidence" value="ECO:0007669"/>
    <property type="project" value="InterPro"/>
</dbReference>
<dbReference type="Pfam" id="PF02518">
    <property type="entry name" value="HATPase_c"/>
    <property type="match status" value="1"/>
</dbReference>
<evidence type="ECO:0000259" key="11">
    <source>
        <dbReference type="PROSITE" id="PS50109"/>
    </source>
</evidence>
<dbReference type="EC" id="2.7.13.3" evidence="3"/>
<keyword evidence="13" id="KW-1185">Reference proteome</keyword>
<dbReference type="Gene3D" id="1.10.287.130">
    <property type="match status" value="1"/>
</dbReference>
<keyword evidence="5" id="KW-0808">Transferase</keyword>
<dbReference type="InterPro" id="IPR005467">
    <property type="entry name" value="His_kinase_dom"/>
</dbReference>
<dbReference type="PROSITE" id="PS50109">
    <property type="entry name" value="HIS_KIN"/>
    <property type="match status" value="1"/>
</dbReference>
<feature type="domain" description="Histidine kinase" evidence="11">
    <location>
        <begin position="77"/>
        <end position="286"/>
    </location>
</feature>
<keyword evidence="6" id="KW-0812">Transmembrane</keyword>
<dbReference type="InterPro" id="IPR036097">
    <property type="entry name" value="HisK_dim/P_sf"/>
</dbReference>
<name>A0A401UTX7_9CLOT</name>
<evidence type="ECO:0000256" key="7">
    <source>
        <dbReference type="ARBA" id="ARBA00022777"/>
    </source>
</evidence>
<evidence type="ECO:0000256" key="2">
    <source>
        <dbReference type="ARBA" id="ARBA00004651"/>
    </source>
</evidence>
<dbReference type="Proteomes" id="UP000287872">
    <property type="component" value="Unassembled WGS sequence"/>
</dbReference>
<dbReference type="SMART" id="SM00387">
    <property type="entry name" value="HATPase_c"/>
    <property type="match status" value="1"/>
</dbReference>
<comment type="catalytic activity">
    <reaction evidence="1">
        <text>ATP + protein L-histidine = ADP + protein N-phospho-L-histidine.</text>
        <dbReference type="EC" id="2.7.13.3"/>
    </reaction>
</comment>
<evidence type="ECO:0000256" key="10">
    <source>
        <dbReference type="ARBA" id="ARBA00023136"/>
    </source>
</evidence>
<dbReference type="PANTHER" id="PTHR45453:SF2">
    <property type="entry name" value="HISTIDINE KINASE"/>
    <property type="match status" value="1"/>
</dbReference>
<evidence type="ECO:0000256" key="4">
    <source>
        <dbReference type="ARBA" id="ARBA00022475"/>
    </source>
</evidence>
<keyword evidence="9" id="KW-0902">Two-component regulatory system</keyword>
<keyword evidence="7 12" id="KW-0418">Kinase</keyword>
<evidence type="ECO:0000256" key="6">
    <source>
        <dbReference type="ARBA" id="ARBA00022692"/>
    </source>
</evidence>
<comment type="caution">
    <text evidence="12">The sequence shown here is derived from an EMBL/GenBank/DDBJ whole genome shotgun (WGS) entry which is preliminary data.</text>
</comment>
<dbReference type="CDD" id="cd00082">
    <property type="entry name" value="HisKA"/>
    <property type="match status" value="1"/>
</dbReference>
<dbReference type="GO" id="GO:0004721">
    <property type="term" value="F:phosphoprotein phosphatase activity"/>
    <property type="evidence" value="ECO:0007669"/>
    <property type="project" value="TreeGrafter"/>
</dbReference>
<dbReference type="InterPro" id="IPR050351">
    <property type="entry name" value="BphY/WalK/GraS-like"/>
</dbReference>
<evidence type="ECO:0000313" key="12">
    <source>
        <dbReference type="EMBL" id="GCD12966.1"/>
    </source>
</evidence>
<protein>
    <recommendedName>
        <fullName evidence="3">histidine kinase</fullName>
        <ecNumber evidence="3">2.7.13.3</ecNumber>
    </recommendedName>
</protein>
<dbReference type="Pfam" id="PF00512">
    <property type="entry name" value="HisKA"/>
    <property type="match status" value="1"/>
</dbReference>
<dbReference type="SUPFAM" id="SSF55874">
    <property type="entry name" value="ATPase domain of HSP90 chaperone/DNA topoisomerase II/histidine kinase"/>
    <property type="match status" value="1"/>
</dbReference>
<dbReference type="Gene3D" id="3.30.565.10">
    <property type="entry name" value="Histidine kinase-like ATPase, C-terminal domain"/>
    <property type="match status" value="1"/>
</dbReference>
<dbReference type="SUPFAM" id="SSF47384">
    <property type="entry name" value="Homodimeric domain of signal transducing histidine kinase"/>
    <property type="match status" value="1"/>
</dbReference>
<dbReference type="GO" id="GO:0016036">
    <property type="term" value="P:cellular response to phosphate starvation"/>
    <property type="evidence" value="ECO:0007669"/>
    <property type="project" value="TreeGrafter"/>
</dbReference>
<dbReference type="AlphaFoldDB" id="A0A401UTX7"/>
<evidence type="ECO:0000256" key="8">
    <source>
        <dbReference type="ARBA" id="ARBA00022989"/>
    </source>
</evidence>
<dbReference type="InterPro" id="IPR003661">
    <property type="entry name" value="HisK_dim/P_dom"/>
</dbReference>